<accession>A0AAP9WPA4</accession>
<dbReference type="RefSeq" id="WP_192505189.1">
    <property type="nucleotide sequence ID" value="NZ_CP043898.1"/>
</dbReference>
<organism evidence="2 3">
    <name type="scientific">Leptospira interrogans serovar Bataviae</name>
    <dbReference type="NCBI Taxonomy" id="312175"/>
    <lineage>
        <taxon>Bacteria</taxon>
        <taxon>Pseudomonadati</taxon>
        <taxon>Spirochaetota</taxon>
        <taxon>Spirochaetia</taxon>
        <taxon>Leptospirales</taxon>
        <taxon>Leptospiraceae</taxon>
        <taxon>Leptospira</taxon>
    </lineage>
</organism>
<keyword evidence="2" id="KW-0614">Plasmid</keyword>
<feature type="compositionally biased region" description="Basic and acidic residues" evidence="1">
    <location>
        <begin position="1"/>
        <end position="12"/>
    </location>
</feature>
<proteinExistence type="predicted"/>
<evidence type="ECO:0000313" key="2">
    <source>
        <dbReference type="EMBL" id="QOI53261.1"/>
    </source>
</evidence>
<name>A0AAP9WPA4_LEPIR</name>
<gene>
    <name evidence="2" type="ORF">Lepto1489_23245</name>
</gene>
<evidence type="ECO:0000256" key="1">
    <source>
        <dbReference type="SAM" id="MobiDB-lite"/>
    </source>
</evidence>
<protein>
    <submittedName>
        <fullName evidence="2">Uncharacterized protein</fullName>
    </submittedName>
</protein>
<geneLocation type="plasmid" evidence="2 3">
    <name>p2</name>
</geneLocation>
<feature type="region of interest" description="Disordered" evidence="1">
    <location>
        <begin position="1"/>
        <end position="28"/>
    </location>
</feature>
<evidence type="ECO:0000313" key="3">
    <source>
        <dbReference type="Proteomes" id="UP000663255"/>
    </source>
</evidence>
<dbReference type="EMBL" id="CP043898">
    <property type="protein sequence ID" value="QOI53261.1"/>
    <property type="molecule type" value="Genomic_DNA"/>
</dbReference>
<reference evidence="2" key="1">
    <citation type="submission" date="2019-09" db="EMBL/GenBank/DDBJ databases">
        <title>Comparative Genomics of Leptospira interrogans Reveals Genome Plasticity - A Common Adaptive Strategy for Survival in Various Hosts.</title>
        <authorList>
            <person name="Ramli S.R."/>
            <person name="Bunk B."/>
            <person name="Goris M."/>
            <person name="Bhuju S."/>
            <person name="Jarek M."/>
            <person name="Sproer C."/>
            <person name="Mustakim S."/>
            <person name="Strommenger B."/>
            <person name="Pessler F."/>
        </authorList>
    </citation>
    <scope>NUCLEOTIDE SEQUENCE</scope>
    <source>
        <strain evidence="2">1489</strain>
        <plasmid evidence="2">p2</plasmid>
    </source>
</reference>
<sequence>MQEKLLRQKDESTQSFIEENETSNKGFIEQNTHERFVNIAKKLGFDVQANRSIWNENGSSRINIPNELAIIGRSGTYYSSEMISKKGRISQWMLNQKILNHFKSRLVAPDAIQNCRILKISETNSDFYEFKKGNVAIYQHPVSKILCIDIDTHTPTLTCLTDYSEIVKNCIQRIVDYSGAYPVYSEISKINRGAHLYYKISEISHLSKTFEILKRVIQSVYKEYNVDVGIECRSVRSKRIRLPLGIDYVVYLPEKNAMSENLKAVFDSIESNIENSEYEMNYNELITNMRITNESLIPQSILDEYSELSSIWDRACSNRSRNFNINDIKITAGNRAGGDKQHFRLAFQCINLGLTYDDFRDHSFKCNVDSKDLTEVASASLHSQDEVCKPIWDSACEYHQENLNKRKSINQNLTNFYSNISLLTEVDHEQIEVAISRMGRMRLKKREKLTLFAREFVGKHNYECHNPRRISSRAKMKKKTKESLVRGVQFPLIYVEKLKAHHEITGDARSYRSTIYTKTGLFKIISGYFKNPNGSSCQQFKLTYVNDYNNGNPNMDPRIDPITINEEKNN</sequence>
<dbReference type="Proteomes" id="UP000663255">
    <property type="component" value="Plasmid p2"/>
</dbReference>
<dbReference type="AlphaFoldDB" id="A0AAP9WPA4"/>